<organism evidence="2 3">
    <name type="scientific">Sinanodonta woodiana</name>
    <name type="common">Chinese pond mussel</name>
    <name type="synonym">Anodonta woodiana</name>
    <dbReference type="NCBI Taxonomy" id="1069815"/>
    <lineage>
        <taxon>Eukaryota</taxon>
        <taxon>Metazoa</taxon>
        <taxon>Spiralia</taxon>
        <taxon>Lophotrochozoa</taxon>
        <taxon>Mollusca</taxon>
        <taxon>Bivalvia</taxon>
        <taxon>Autobranchia</taxon>
        <taxon>Heteroconchia</taxon>
        <taxon>Palaeoheterodonta</taxon>
        <taxon>Unionida</taxon>
        <taxon>Unionoidea</taxon>
        <taxon>Unionidae</taxon>
        <taxon>Unioninae</taxon>
        <taxon>Sinanodonta</taxon>
    </lineage>
</organism>
<feature type="compositionally biased region" description="Polar residues" evidence="1">
    <location>
        <begin position="238"/>
        <end position="300"/>
    </location>
</feature>
<dbReference type="EMBL" id="JBJQND010000016">
    <property type="protein sequence ID" value="KAL3847243.1"/>
    <property type="molecule type" value="Genomic_DNA"/>
</dbReference>
<evidence type="ECO:0000313" key="3">
    <source>
        <dbReference type="Proteomes" id="UP001634394"/>
    </source>
</evidence>
<feature type="compositionally biased region" description="Polar residues" evidence="1">
    <location>
        <begin position="200"/>
        <end position="216"/>
    </location>
</feature>
<sequence>MRKSDHSRTSTGHIQKACDEWLTTRNKNKIQPQVVPHKKHPSALRYRQNCTASTLILTQSPPPTELKTCTKQSSILSFFQSSGRTNVTDDKGTYESGPHSSTERDELCVSECEDIRSLAGDQDLPLLITGETSLHRSMVYTDVIVHPEPGREDDINIPNPKKRRLHMKTVSSKMFFYQETMGYIASDGSKYYTGIDVPDNDSQSADMDSNGPNNDSHCADINSNGSNNNSKSADIDSNGPNNDSQSADIDSNEPNNDSQSADIDSNGPNNDSQSADIDSNGPNNDSQSADIDSNGPNNDSHCADIDSNGPNNNSQSADIDSNGPNNDSQSADIDSNGPNNDSQSADIDSNGPNNDSQSADNANFDKPISSKSSYGKPEKERLQKNVNRDRTISHFVDTLNNVCDDTPGYFAHFLEGSFSSSKLIANSVNNTNQLELIGSVDSNIHITQANNHSVIDEKCSGSKKYNSSQSNSLSPNWCQLDKVQKRNLSKESENLSDFISDILPQPDSHGGPRTYTEDEFQFESRDSLDKQDSIHLDSEFTLRFQREKFDRRERLSRLVALQPSGSLSSIGFSFENDSQY</sequence>
<keyword evidence="3" id="KW-1185">Reference proteome</keyword>
<feature type="compositionally biased region" description="Low complexity" evidence="1">
    <location>
        <begin position="222"/>
        <end position="232"/>
    </location>
</feature>
<dbReference type="AlphaFoldDB" id="A0ABD3UFM5"/>
<name>A0ABD3UFM5_SINWO</name>
<feature type="region of interest" description="Disordered" evidence="1">
    <location>
        <begin position="86"/>
        <end position="105"/>
    </location>
</feature>
<dbReference type="Proteomes" id="UP001634394">
    <property type="component" value="Unassembled WGS sequence"/>
</dbReference>
<reference evidence="2 3" key="1">
    <citation type="submission" date="2024-11" db="EMBL/GenBank/DDBJ databases">
        <title>Chromosome-level genome assembly of the freshwater bivalve Anodonta woodiana.</title>
        <authorList>
            <person name="Chen X."/>
        </authorList>
    </citation>
    <scope>NUCLEOTIDE SEQUENCE [LARGE SCALE GENOMIC DNA]</scope>
    <source>
        <strain evidence="2">MN2024</strain>
        <tissue evidence="2">Gills</tissue>
    </source>
</reference>
<gene>
    <name evidence="2" type="ORF">ACJMK2_018165</name>
</gene>
<proteinExistence type="predicted"/>
<comment type="caution">
    <text evidence="2">The sequence shown here is derived from an EMBL/GenBank/DDBJ whole genome shotgun (WGS) entry which is preliminary data.</text>
</comment>
<evidence type="ECO:0000256" key="1">
    <source>
        <dbReference type="SAM" id="MobiDB-lite"/>
    </source>
</evidence>
<feature type="compositionally biased region" description="Basic and acidic residues" evidence="1">
    <location>
        <begin position="376"/>
        <end position="386"/>
    </location>
</feature>
<feature type="compositionally biased region" description="Polar residues" evidence="1">
    <location>
        <begin position="308"/>
        <end position="361"/>
    </location>
</feature>
<protein>
    <submittedName>
        <fullName evidence="2">Uncharacterized protein</fullName>
    </submittedName>
</protein>
<accession>A0ABD3UFM5</accession>
<feature type="region of interest" description="Disordered" evidence="1">
    <location>
        <begin position="195"/>
        <end position="386"/>
    </location>
</feature>
<evidence type="ECO:0000313" key="2">
    <source>
        <dbReference type="EMBL" id="KAL3847243.1"/>
    </source>
</evidence>